<dbReference type="SUPFAM" id="SSF46689">
    <property type="entry name" value="Homeodomain-like"/>
    <property type="match status" value="1"/>
</dbReference>
<protein>
    <submittedName>
        <fullName evidence="6">Sugar isomerase (Sis)</fullName>
    </submittedName>
</protein>
<dbReference type="Gene3D" id="1.10.10.10">
    <property type="entry name" value="Winged helix-like DNA-binding domain superfamily/Winged helix DNA-binding domain"/>
    <property type="match status" value="1"/>
</dbReference>
<dbReference type="SUPFAM" id="SSF53697">
    <property type="entry name" value="SIS domain"/>
    <property type="match status" value="1"/>
</dbReference>
<dbReference type="PANTHER" id="PTHR30514:SF1">
    <property type="entry name" value="HTH-TYPE TRANSCRIPTIONAL REGULATOR HEXR-RELATED"/>
    <property type="match status" value="1"/>
</dbReference>
<proteinExistence type="predicted"/>
<dbReference type="GO" id="GO:0003677">
    <property type="term" value="F:DNA binding"/>
    <property type="evidence" value="ECO:0007669"/>
    <property type="project" value="UniProtKB-KW"/>
</dbReference>
<evidence type="ECO:0000313" key="7">
    <source>
        <dbReference type="Proteomes" id="UP000262072"/>
    </source>
</evidence>
<evidence type="ECO:0000256" key="2">
    <source>
        <dbReference type="ARBA" id="ARBA00023125"/>
    </source>
</evidence>
<keyword evidence="2" id="KW-0238">DNA-binding</keyword>
<evidence type="ECO:0000313" key="6">
    <source>
        <dbReference type="EMBL" id="SYZ79352.1"/>
    </source>
</evidence>
<dbReference type="InterPro" id="IPR035472">
    <property type="entry name" value="RpiR-like_SIS"/>
</dbReference>
<keyword evidence="3" id="KW-0804">Transcription</keyword>
<dbReference type="InterPro" id="IPR046348">
    <property type="entry name" value="SIS_dom_sf"/>
</dbReference>
<dbReference type="InterPro" id="IPR009057">
    <property type="entry name" value="Homeodomain-like_sf"/>
</dbReference>
<dbReference type="Pfam" id="PF01380">
    <property type="entry name" value="SIS"/>
    <property type="match status" value="1"/>
</dbReference>
<organism evidence="6 7">
    <name type="scientific">Trichococcus shcherbakoviae</name>
    <dbReference type="NCBI Taxonomy" id="2094020"/>
    <lineage>
        <taxon>Bacteria</taxon>
        <taxon>Bacillati</taxon>
        <taxon>Bacillota</taxon>
        <taxon>Bacilli</taxon>
        <taxon>Lactobacillales</taxon>
        <taxon>Carnobacteriaceae</taxon>
        <taxon>Trichococcus</taxon>
    </lineage>
</organism>
<dbReference type="GO" id="GO:0003700">
    <property type="term" value="F:DNA-binding transcription factor activity"/>
    <property type="evidence" value="ECO:0007669"/>
    <property type="project" value="InterPro"/>
</dbReference>
<dbReference type="PANTHER" id="PTHR30514">
    <property type="entry name" value="GLUCOKINASE"/>
    <property type="match status" value="1"/>
</dbReference>
<keyword evidence="1" id="KW-0805">Transcription regulation</keyword>
<reference evidence="7" key="1">
    <citation type="submission" date="2018-05" db="EMBL/GenBank/DDBJ databases">
        <authorList>
            <person name="Strepis N."/>
        </authorList>
    </citation>
    <scope>NUCLEOTIDE SEQUENCE [LARGE SCALE GENOMIC DNA]</scope>
</reference>
<dbReference type="Proteomes" id="UP000262072">
    <property type="component" value="Unassembled WGS sequence"/>
</dbReference>
<evidence type="ECO:0000256" key="1">
    <source>
        <dbReference type="ARBA" id="ARBA00023015"/>
    </source>
</evidence>
<dbReference type="GO" id="GO:0097367">
    <property type="term" value="F:carbohydrate derivative binding"/>
    <property type="evidence" value="ECO:0007669"/>
    <property type="project" value="InterPro"/>
</dbReference>
<evidence type="ECO:0000259" key="5">
    <source>
        <dbReference type="PROSITE" id="PS51464"/>
    </source>
</evidence>
<dbReference type="PROSITE" id="PS51464">
    <property type="entry name" value="SIS"/>
    <property type="match status" value="1"/>
</dbReference>
<dbReference type="AlphaFoldDB" id="A0A383TG71"/>
<evidence type="ECO:0000256" key="3">
    <source>
        <dbReference type="ARBA" id="ARBA00023163"/>
    </source>
</evidence>
<dbReference type="InterPro" id="IPR036388">
    <property type="entry name" value="WH-like_DNA-bd_sf"/>
</dbReference>
<dbReference type="CDD" id="cd05013">
    <property type="entry name" value="SIS_RpiR"/>
    <property type="match status" value="1"/>
</dbReference>
<gene>
    <name evidence="6" type="ORF">TART1_2180</name>
</gene>
<dbReference type="RefSeq" id="WP_086630100.1">
    <property type="nucleotide sequence ID" value="NZ_UNRR01000027.1"/>
</dbReference>
<sequence length="253" mass="28898">MLEEKINEVFDELSETDHSIWAYVLKNKNAVRTMTINDVANACSVSRTTIMRFSQKLGFSGFSEFKYALKQETDSVSSIFSQSEDIILENHTFTINNLKQKDFSAICELISTAGRIFIYGSGDIQKLVCNYIKMLFLHSGVLVYNFDAIYINEEFYNLITEDDVVILITLSGDSESIEKIAKKLKNRNVKTIAITKLKNSSMTKLSTENIYIYNSKVPLTADPNNLFESTSILFFVAEFLLIKYNQWQQNALT</sequence>
<dbReference type="GO" id="GO:0016853">
    <property type="term" value="F:isomerase activity"/>
    <property type="evidence" value="ECO:0007669"/>
    <property type="project" value="UniProtKB-KW"/>
</dbReference>
<name>A0A383TG71_9LACT</name>
<dbReference type="InterPro" id="IPR001347">
    <property type="entry name" value="SIS_dom"/>
</dbReference>
<dbReference type="GO" id="GO:1901135">
    <property type="term" value="P:carbohydrate derivative metabolic process"/>
    <property type="evidence" value="ECO:0007669"/>
    <property type="project" value="InterPro"/>
</dbReference>
<accession>A0A383TG71</accession>
<dbReference type="Gene3D" id="3.40.50.10490">
    <property type="entry name" value="Glucose-6-phosphate isomerase like protein, domain 1"/>
    <property type="match status" value="1"/>
</dbReference>
<dbReference type="OrthoDB" id="1648815at2"/>
<keyword evidence="6" id="KW-0413">Isomerase</keyword>
<dbReference type="EMBL" id="UNRR01000027">
    <property type="protein sequence ID" value="SYZ79352.1"/>
    <property type="molecule type" value="Genomic_DNA"/>
</dbReference>
<evidence type="ECO:0000259" key="4">
    <source>
        <dbReference type="PROSITE" id="PS51071"/>
    </source>
</evidence>
<feature type="domain" description="HTH rpiR-type" evidence="4">
    <location>
        <begin position="1"/>
        <end position="76"/>
    </location>
</feature>
<dbReference type="Pfam" id="PF01418">
    <property type="entry name" value="HTH_6"/>
    <property type="match status" value="1"/>
</dbReference>
<feature type="domain" description="SIS" evidence="5">
    <location>
        <begin position="106"/>
        <end position="250"/>
    </location>
</feature>
<dbReference type="InterPro" id="IPR000281">
    <property type="entry name" value="HTH_RpiR"/>
</dbReference>
<dbReference type="InterPro" id="IPR047640">
    <property type="entry name" value="RpiR-like"/>
</dbReference>
<dbReference type="PROSITE" id="PS51071">
    <property type="entry name" value="HTH_RPIR"/>
    <property type="match status" value="1"/>
</dbReference>